<dbReference type="PANTHER" id="PTHR33349:SF41">
    <property type="entry name" value="EMB|CAB62594.1"/>
    <property type="match status" value="1"/>
</dbReference>
<feature type="compositionally biased region" description="Basic and acidic residues" evidence="1">
    <location>
        <begin position="273"/>
        <end position="289"/>
    </location>
</feature>
<proteinExistence type="predicted"/>
<comment type="caution">
    <text evidence="3">The sequence shown here is derived from an EMBL/GenBank/DDBJ whole genome shotgun (WGS) entry which is preliminary data.</text>
</comment>
<dbReference type="PANTHER" id="PTHR33349">
    <property type="entry name" value="EMB|CAB62594.1"/>
    <property type="match status" value="1"/>
</dbReference>
<sequence>MTDENSDKTNTSDRTDPEIDHTIINSGLPVKEAIVENIEQRKKEFDIEEEIRDLSKNCRVPDDVIEQQTSPVQRTDISGQFNRNTTAVIVGSDHKFTVRSRYRHASVGSCHDLCKLGHKHEREKVQKRSFLGTIREGQPLIRAASADKAQFRCISLSGPLLGKDILNNTEGKNSPKRINSTQSKMKRVQSESKPSSVPTHGNSVCRSKTEVSAAKKNLPVKSSQKVEEKVKATVYKNLFFRSMRQSNSEDPNINKSRDVTQKAVYMIESNVNDTEKGEELPSTSRESRLGKTKRSRKIEDGEYETIVNQQIKAKRTSGTIRSEGKDSCSVWRLNFGKGRVVNLQGASNSSKNLRFKKGRILGESRNAKAETRLKNADEMTDKLPVTEPEKVHLRRQEASGKKGSIDLNNVIEETASKLVKTRKSKVKALVGAFETVMSFRHREPFV</sequence>
<feature type="compositionally biased region" description="Polar residues" evidence="1">
    <location>
        <begin position="191"/>
        <end position="206"/>
    </location>
</feature>
<feature type="compositionally biased region" description="Polar residues" evidence="1">
    <location>
        <begin position="166"/>
        <end position="183"/>
    </location>
</feature>
<gene>
    <name evidence="3" type="ORF">RND81_13G114700</name>
</gene>
<dbReference type="Pfam" id="PF07839">
    <property type="entry name" value="CaM_binding"/>
    <property type="match status" value="1"/>
</dbReference>
<reference evidence="3" key="1">
    <citation type="submission" date="2024-03" db="EMBL/GenBank/DDBJ databases">
        <title>WGS assembly of Saponaria officinalis var. Norfolk2.</title>
        <authorList>
            <person name="Jenkins J."/>
            <person name="Shu S."/>
            <person name="Grimwood J."/>
            <person name="Barry K."/>
            <person name="Goodstein D."/>
            <person name="Schmutz J."/>
            <person name="Leebens-Mack J."/>
            <person name="Osbourn A."/>
        </authorList>
    </citation>
    <scope>NUCLEOTIDE SEQUENCE [LARGE SCALE GENOMIC DNA]</scope>
    <source>
        <strain evidence="3">JIC</strain>
    </source>
</reference>
<accession>A0AAW1GZD3</accession>
<feature type="domain" description="Calmodulin-binding" evidence="2">
    <location>
        <begin position="329"/>
        <end position="438"/>
    </location>
</feature>
<evidence type="ECO:0000313" key="4">
    <source>
        <dbReference type="Proteomes" id="UP001443914"/>
    </source>
</evidence>
<dbReference type="Proteomes" id="UP001443914">
    <property type="component" value="Unassembled WGS sequence"/>
</dbReference>
<evidence type="ECO:0000256" key="1">
    <source>
        <dbReference type="SAM" id="MobiDB-lite"/>
    </source>
</evidence>
<protein>
    <recommendedName>
        <fullName evidence="2">Calmodulin-binding domain-containing protein</fullName>
    </recommendedName>
</protein>
<evidence type="ECO:0000259" key="2">
    <source>
        <dbReference type="SMART" id="SM01054"/>
    </source>
</evidence>
<dbReference type="GO" id="GO:0005516">
    <property type="term" value="F:calmodulin binding"/>
    <property type="evidence" value="ECO:0007669"/>
    <property type="project" value="InterPro"/>
</dbReference>
<evidence type="ECO:0000313" key="3">
    <source>
        <dbReference type="EMBL" id="KAK9669187.1"/>
    </source>
</evidence>
<dbReference type="InterPro" id="IPR012417">
    <property type="entry name" value="CaM-bd_dom_pln"/>
</dbReference>
<dbReference type="SMART" id="SM01054">
    <property type="entry name" value="CaM_binding"/>
    <property type="match status" value="1"/>
</dbReference>
<feature type="region of interest" description="Disordered" evidence="1">
    <location>
        <begin position="166"/>
        <end position="210"/>
    </location>
</feature>
<dbReference type="AlphaFoldDB" id="A0AAW1GZD3"/>
<feature type="region of interest" description="Disordered" evidence="1">
    <location>
        <begin position="1"/>
        <end position="20"/>
    </location>
</feature>
<feature type="region of interest" description="Disordered" evidence="1">
    <location>
        <begin position="271"/>
        <end position="297"/>
    </location>
</feature>
<keyword evidence="4" id="KW-1185">Reference proteome</keyword>
<dbReference type="EMBL" id="JBDFQZ010000013">
    <property type="protein sequence ID" value="KAK9669187.1"/>
    <property type="molecule type" value="Genomic_DNA"/>
</dbReference>
<organism evidence="3 4">
    <name type="scientific">Saponaria officinalis</name>
    <name type="common">Common soapwort</name>
    <name type="synonym">Lychnis saponaria</name>
    <dbReference type="NCBI Taxonomy" id="3572"/>
    <lineage>
        <taxon>Eukaryota</taxon>
        <taxon>Viridiplantae</taxon>
        <taxon>Streptophyta</taxon>
        <taxon>Embryophyta</taxon>
        <taxon>Tracheophyta</taxon>
        <taxon>Spermatophyta</taxon>
        <taxon>Magnoliopsida</taxon>
        <taxon>eudicotyledons</taxon>
        <taxon>Gunneridae</taxon>
        <taxon>Pentapetalae</taxon>
        <taxon>Caryophyllales</taxon>
        <taxon>Caryophyllaceae</taxon>
        <taxon>Caryophylleae</taxon>
        <taxon>Saponaria</taxon>
    </lineage>
</organism>
<name>A0AAW1GZD3_SAPOF</name>